<evidence type="ECO:0000313" key="5">
    <source>
        <dbReference type="EMBL" id="SLM88625.1"/>
    </source>
</evidence>
<evidence type="ECO:0000256" key="3">
    <source>
        <dbReference type="ARBA" id="ARBA00022679"/>
    </source>
</evidence>
<gene>
    <name evidence="5" type="ORF">FM105_00685</name>
</gene>
<proteinExistence type="inferred from homology"/>
<dbReference type="Pfam" id="PF08241">
    <property type="entry name" value="Methyltransf_11"/>
    <property type="match status" value="1"/>
</dbReference>
<dbReference type="EC" id="2.1.1.-" evidence="5"/>
<dbReference type="Proteomes" id="UP000196581">
    <property type="component" value="Unassembled WGS sequence"/>
</dbReference>
<dbReference type="AlphaFoldDB" id="A0A1X6WUB9"/>
<evidence type="ECO:0000313" key="6">
    <source>
        <dbReference type="Proteomes" id="UP000196581"/>
    </source>
</evidence>
<dbReference type="InterPro" id="IPR029063">
    <property type="entry name" value="SAM-dependent_MTases_sf"/>
</dbReference>
<dbReference type="GO" id="GO:0008757">
    <property type="term" value="F:S-adenosylmethionine-dependent methyltransferase activity"/>
    <property type="evidence" value="ECO:0007669"/>
    <property type="project" value="InterPro"/>
</dbReference>
<dbReference type="CDD" id="cd02440">
    <property type="entry name" value="AdoMet_MTases"/>
    <property type="match status" value="1"/>
</dbReference>
<evidence type="ECO:0000256" key="2">
    <source>
        <dbReference type="ARBA" id="ARBA00022603"/>
    </source>
</evidence>
<feature type="domain" description="Methyltransferase type 11" evidence="4">
    <location>
        <begin position="50"/>
        <end position="141"/>
    </location>
</feature>
<keyword evidence="3 5" id="KW-0808">Transferase</keyword>
<dbReference type="EMBL" id="FWFF01000001">
    <property type="protein sequence ID" value="SLM88625.1"/>
    <property type="molecule type" value="Genomic_DNA"/>
</dbReference>
<evidence type="ECO:0000256" key="1">
    <source>
        <dbReference type="ARBA" id="ARBA00008361"/>
    </source>
</evidence>
<accession>A0A1X6WUB9</accession>
<dbReference type="Gene3D" id="3.40.50.150">
    <property type="entry name" value="Vaccinia Virus protein VP39"/>
    <property type="match status" value="1"/>
</dbReference>
<keyword evidence="6" id="KW-1185">Reference proteome</keyword>
<dbReference type="InterPro" id="IPR051052">
    <property type="entry name" value="Diverse_substrate_MTase"/>
</dbReference>
<sequence length="260" mass="28929">MNVSTAPRDATTRFTGLARIYDRFRPGYPAECLGWLADTFRLGTSNQVADIGAGTGKMSEELVYQGIRTVAVEPNRDMLGILEAKAATTSLLTAVHATAEDTQLPDASISLVTAGQSFHWFDQAAFRAECRRILSPGGRVALVWNSRRRDSAFTHATADVFRRHIGDFPGFSGDHRVSAADFDAFFEPDGYEYREFPHDQMLTIDEFLGRNLSATYAPREDDPAYEPLVADLRALFDEYREDDMVRFPLTTRLFVGGVGV</sequence>
<organism evidence="5 6">
    <name type="scientific">Brevibacterium yomogidense</name>
    <dbReference type="NCBI Taxonomy" id="946573"/>
    <lineage>
        <taxon>Bacteria</taxon>
        <taxon>Bacillati</taxon>
        <taxon>Actinomycetota</taxon>
        <taxon>Actinomycetes</taxon>
        <taxon>Micrococcales</taxon>
        <taxon>Brevibacteriaceae</taxon>
        <taxon>Brevibacterium</taxon>
    </lineage>
</organism>
<dbReference type="RefSeq" id="WP_087003170.1">
    <property type="nucleotide sequence ID" value="NZ_FWFF01000001.1"/>
</dbReference>
<dbReference type="PANTHER" id="PTHR44942:SF4">
    <property type="entry name" value="METHYLTRANSFERASE TYPE 11 DOMAIN-CONTAINING PROTEIN"/>
    <property type="match status" value="1"/>
</dbReference>
<protein>
    <submittedName>
        <fullName evidence="5">Methyltransferase</fullName>
        <ecNumber evidence="5">2.1.1.-</ecNumber>
    </submittedName>
</protein>
<reference evidence="6" key="1">
    <citation type="submission" date="2017-02" db="EMBL/GenBank/DDBJ databases">
        <authorList>
            <person name="Dridi B."/>
        </authorList>
    </citation>
    <scope>NUCLEOTIDE SEQUENCE [LARGE SCALE GENOMIC DNA]</scope>
    <source>
        <strain evidence="6">B Co 03.10</strain>
    </source>
</reference>
<dbReference type="PANTHER" id="PTHR44942">
    <property type="entry name" value="METHYLTRANSF_11 DOMAIN-CONTAINING PROTEIN"/>
    <property type="match status" value="1"/>
</dbReference>
<evidence type="ECO:0000259" key="4">
    <source>
        <dbReference type="Pfam" id="PF08241"/>
    </source>
</evidence>
<comment type="similarity">
    <text evidence="1">Belongs to the methyltransferase superfamily.</text>
</comment>
<dbReference type="SUPFAM" id="SSF53335">
    <property type="entry name" value="S-adenosyl-L-methionine-dependent methyltransferases"/>
    <property type="match status" value="1"/>
</dbReference>
<dbReference type="GO" id="GO:0032259">
    <property type="term" value="P:methylation"/>
    <property type="evidence" value="ECO:0007669"/>
    <property type="project" value="UniProtKB-KW"/>
</dbReference>
<keyword evidence="2 5" id="KW-0489">Methyltransferase</keyword>
<name>A0A1X6WUB9_9MICO</name>
<dbReference type="InterPro" id="IPR013216">
    <property type="entry name" value="Methyltransf_11"/>
</dbReference>